<evidence type="ECO:0000313" key="3">
    <source>
        <dbReference type="EMBL" id="CAE7137303.1"/>
    </source>
</evidence>
<protein>
    <submittedName>
        <fullName evidence="3">Uncharacterized protein</fullName>
    </submittedName>
</protein>
<feature type="compositionally biased region" description="Polar residues" evidence="1">
    <location>
        <begin position="1"/>
        <end position="21"/>
    </location>
</feature>
<comment type="caution">
    <text evidence="3">The sequence shown here is derived from an EMBL/GenBank/DDBJ whole genome shotgun (WGS) entry which is preliminary data.</text>
</comment>
<dbReference type="Proteomes" id="UP000663827">
    <property type="component" value="Unassembled WGS sequence"/>
</dbReference>
<proteinExistence type="predicted"/>
<organism evidence="3 4">
    <name type="scientific">Rhizoctonia solani</name>
    <dbReference type="NCBI Taxonomy" id="456999"/>
    <lineage>
        <taxon>Eukaryota</taxon>
        <taxon>Fungi</taxon>
        <taxon>Dikarya</taxon>
        <taxon>Basidiomycota</taxon>
        <taxon>Agaricomycotina</taxon>
        <taxon>Agaricomycetes</taxon>
        <taxon>Cantharellales</taxon>
        <taxon>Ceratobasidiaceae</taxon>
        <taxon>Rhizoctonia</taxon>
    </lineage>
</organism>
<evidence type="ECO:0000256" key="1">
    <source>
        <dbReference type="SAM" id="MobiDB-lite"/>
    </source>
</evidence>
<keyword evidence="2" id="KW-0472">Membrane</keyword>
<dbReference type="AlphaFoldDB" id="A0A8H3E112"/>
<sequence length="602" mass="68903">MAENGTTLRQRKTGTNGSAQPTDVGKESDARLDKHETYEFGGPWGVTAMVFGFPVLMYYLWICLWFYDGQLVHPSSVADIQPFIGRILIPVGDIREGHREFLLLSSGMPTAATGPFRPKLGDYALRNEYEVMRVELDQLESYSEILLWAEEKRQSIAKRRKEAVYVDRFLQMMGLARRQEIQRRLMKMGWEANDMNFHTTWSTGRINWQSLVSKIKPITDKDWAILEPKLIPLLEINRKERIQVDNQAKATLFAPMIRRMKDTLPLDFTAHPRHPRKDIPLFPIVVYRAPLPPINRVLEWPVVKTVYGADSATIVDLGASFNQHRQEIEAHIVEWQSNTHRAFRDMVQREHEALGFPLDPAVAVGPDRSDLFAGLSDDLKCLLRADVLFTDTSGPRGKNRPLLSYSEISSQADWDSPEYRLDPSQISLDTKALRVAREILKSMHEPFASYLEMGRYGAYYVCGRCHDTSPKTWKMLVQHYSFADKICALFQKNSTAENGITYNHIHHPAFNHWKPMIIPAHQAIHCLEKSKPSQNPHCVCMVCDTFIFKGAVSGPESGIIQHLSDVHNIVGPTKDVHYRRTTIPLSRRFTPEDSDSDDEINH</sequence>
<evidence type="ECO:0000256" key="2">
    <source>
        <dbReference type="SAM" id="Phobius"/>
    </source>
</evidence>
<gene>
    <name evidence="3" type="ORF">RDB_LOCUS70129</name>
</gene>
<feature type="transmembrane region" description="Helical" evidence="2">
    <location>
        <begin position="44"/>
        <end position="67"/>
    </location>
</feature>
<evidence type="ECO:0000313" key="4">
    <source>
        <dbReference type="Proteomes" id="UP000663827"/>
    </source>
</evidence>
<keyword evidence="2" id="KW-1133">Transmembrane helix</keyword>
<accession>A0A8H3E112</accession>
<keyword evidence="2" id="KW-0812">Transmembrane</keyword>
<name>A0A8H3E112_9AGAM</name>
<dbReference type="EMBL" id="CAJNJQ010001404">
    <property type="protein sequence ID" value="CAE7137303.1"/>
    <property type="molecule type" value="Genomic_DNA"/>
</dbReference>
<reference evidence="3" key="1">
    <citation type="submission" date="2021-01" db="EMBL/GenBank/DDBJ databases">
        <authorList>
            <person name="Kaushik A."/>
        </authorList>
    </citation>
    <scope>NUCLEOTIDE SEQUENCE</scope>
    <source>
        <strain evidence="3">AG5</strain>
    </source>
</reference>
<feature type="region of interest" description="Disordered" evidence="1">
    <location>
        <begin position="1"/>
        <end position="30"/>
    </location>
</feature>